<keyword evidence="2" id="KW-1185">Reference proteome</keyword>
<protein>
    <submittedName>
        <fullName evidence="1">Uncharacterized protein</fullName>
    </submittedName>
</protein>
<reference evidence="1 2" key="1">
    <citation type="submission" date="2021-06" db="EMBL/GenBank/DDBJ databases">
        <title>Caerostris extrusa draft genome.</title>
        <authorList>
            <person name="Kono N."/>
            <person name="Arakawa K."/>
        </authorList>
    </citation>
    <scope>NUCLEOTIDE SEQUENCE [LARGE SCALE GENOMIC DNA]</scope>
</reference>
<evidence type="ECO:0000313" key="2">
    <source>
        <dbReference type="Proteomes" id="UP001054945"/>
    </source>
</evidence>
<organism evidence="1 2">
    <name type="scientific">Caerostris extrusa</name>
    <name type="common">Bark spider</name>
    <name type="synonym">Caerostris bankana</name>
    <dbReference type="NCBI Taxonomy" id="172846"/>
    <lineage>
        <taxon>Eukaryota</taxon>
        <taxon>Metazoa</taxon>
        <taxon>Ecdysozoa</taxon>
        <taxon>Arthropoda</taxon>
        <taxon>Chelicerata</taxon>
        <taxon>Arachnida</taxon>
        <taxon>Araneae</taxon>
        <taxon>Araneomorphae</taxon>
        <taxon>Entelegynae</taxon>
        <taxon>Araneoidea</taxon>
        <taxon>Araneidae</taxon>
        <taxon>Caerostris</taxon>
    </lineage>
</organism>
<sequence>MVYVHIDGNPCSHPWLSRLPMKCEKALDNLEASLDSSFSPVCHRTRQQVKDRLCANLNAQADVDVVETLCELINDVS</sequence>
<dbReference type="Proteomes" id="UP001054945">
    <property type="component" value="Unassembled WGS sequence"/>
</dbReference>
<dbReference type="EMBL" id="BPLR01016626">
    <property type="protein sequence ID" value="GIY85227.1"/>
    <property type="molecule type" value="Genomic_DNA"/>
</dbReference>
<proteinExistence type="predicted"/>
<evidence type="ECO:0000313" key="1">
    <source>
        <dbReference type="EMBL" id="GIY85227.1"/>
    </source>
</evidence>
<name>A0AAV4WRA2_CAEEX</name>
<accession>A0AAV4WRA2</accession>
<comment type="caution">
    <text evidence="1">The sequence shown here is derived from an EMBL/GenBank/DDBJ whole genome shotgun (WGS) entry which is preliminary data.</text>
</comment>
<gene>
    <name evidence="1" type="ORF">CEXT_90081</name>
</gene>
<dbReference type="AlphaFoldDB" id="A0AAV4WRA2"/>